<reference evidence="1 2" key="1">
    <citation type="submission" date="2019-04" db="EMBL/GenBank/DDBJ databases">
        <title>Streptomyces oryziradicis sp. nov., a novel actinomycete isolated from rhizosphere soil of rice (Oryza sativa L.).</title>
        <authorList>
            <person name="Li C."/>
        </authorList>
    </citation>
    <scope>NUCLEOTIDE SEQUENCE [LARGE SCALE GENOMIC DNA]</scope>
    <source>
        <strain evidence="1 2">NEAU-C40</strain>
    </source>
</reference>
<evidence type="ECO:0000313" key="1">
    <source>
        <dbReference type="EMBL" id="TJZ95203.1"/>
    </source>
</evidence>
<organism evidence="1 2">
    <name type="scientific">Actinacidiphila oryziradicis</name>
    <dbReference type="NCBI Taxonomy" id="2571141"/>
    <lineage>
        <taxon>Bacteria</taxon>
        <taxon>Bacillati</taxon>
        <taxon>Actinomycetota</taxon>
        <taxon>Actinomycetes</taxon>
        <taxon>Kitasatosporales</taxon>
        <taxon>Streptomycetaceae</taxon>
        <taxon>Actinacidiphila</taxon>
    </lineage>
</organism>
<protein>
    <submittedName>
        <fullName evidence="1">Uncharacterized protein</fullName>
    </submittedName>
</protein>
<dbReference type="OrthoDB" id="3539237at2"/>
<gene>
    <name evidence="1" type="ORF">FCI23_52420</name>
</gene>
<comment type="caution">
    <text evidence="1">The sequence shown here is derived from an EMBL/GenBank/DDBJ whole genome shotgun (WGS) entry which is preliminary data.</text>
</comment>
<name>A0A4U0RHT2_9ACTN</name>
<accession>A0A4U0RHT2</accession>
<keyword evidence="2" id="KW-1185">Reference proteome</keyword>
<dbReference type="AlphaFoldDB" id="A0A4U0RHT2"/>
<sequence length="77" mass="8625">MLWYTLHGHHPDDAADRRENAPWYATKTEPSFSDMTAKLRRVIIAARFLPTSPGQPTDAEIRAVHQAWASASHDLAA</sequence>
<proteinExistence type="predicted"/>
<evidence type="ECO:0000313" key="2">
    <source>
        <dbReference type="Proteomes" id="UP000305778"/>
    </source>
</evidence>
<dbReference type="EMBL" id="SUMC01000188">
    <property type="protein sequence ID" value="TJZ95203.1"/>
    <property type="molecule type" value="Genomic_DNA"/>
</dbReference>
<dbReference type="Proteomes" id="UP000305778">
    <property type="component" value="Unassembled WGS sequence"/>
</dbReference>